<reference evidence="2 3" key="1">
    <citation type="submission" date="2023-01" db="EMBL/GenBank/DDBJ databases">
        <title>Analysis of 21 Apiospora genomes using comparative genomics revels a genus with tremendous synthesis potential of carbohydrate active enzymes and secondary metabolites.</title>
        <authorList>
            <person name="Sorensen T."/>
        </authorList>
    </citation>
    <scope>NUCLEOTIDE SEQUENCE [LARGE SCALE GENOMIC DNA]</scope>
    <source>
        <strain evidence="2 3">CBS 20057</strain>
    </source>
</reference>
<evidence type="ECO:0000313" key="2">
    <source>
        <dbReference type="EMBL" id="KAK8037069.1"/>
    </source>
</evidence>
<evidence type="ECO:0000313" key="3">
    <source>
        <dbReference type="Proteomes" id="UP001396898"/>
    </source>
</evidence>
<dbReference type="InterPro" id="IPR031342">
    <property type="entry name" value="Mug163-like"/>
</dbReference>
<evidence type="ECO:0000256" key="1">
    <source>
        <dbReference type="SAM" id="MobiDB-lite"/>
    </source>
</evidence>
<proteinExistence type="predicted"/>
<protein>
    <submittedName>
        <fullName evidence="2">Uncharacterized protein</fullName>
    </submittedName>
</protein>
<dbReference type="Proteomes" id="UP001396898">
    <property type="component" value="Unassembled WGS sequence"/>
</dbReference>
<dbReference type="Pfam" id="PF17119">
    <property type="entry name" value="MMU163"/>
    <property type="match status" value="2"/>
</dbReference>
<feature type="compositionally biased region" description="Basic and acidic residues" evidence="1">
    <location>
        <begin position="367"/>
        <end position="379"/>
    </location>
</feature>
<organism evidence="2 3">
    <name type="scientific">Apiospora marii</name>
    <dbReference type="NCBI Taxonomy" id="335849"/>
    <lineage>
        <taxon>Eukaryota</taxon>
        <taxon>Fungi</taxon>
        <taxon>Dikarya</taxon>
        <taxon>Ascomycota</taxon>
        <taxon>Pezizomycotina</taxon>
        <taxon>Sordariomycetes</taxon>
        <taxon>Xylariomycetidae</taxon>
        <taxon>Amphisphaeriales</taxon>
        <taxon>Apiosporaceae</taxon>
        <taxon>Apiospora</taxon>
    </lineage>
</organism>
<accession>A0ABR1STP5</accession>
<comment type="caution">
    <text evidence="2">The sequence shown here is derived from an EMBL/GenBank/DDBJ whole genome shotgun (WGS) entry which is preliminary data.</text>
</comment>
<dbReference type="EMBL" id="JAQQWI010000003">
    <property type="protein sequence ID" value="KAK8037069.1"/>
    <property type="molecule type" value="Genomic_DNA"/>
</dbReference>
<feature type="region of interest" description="Disordered" evidence="1">
    <location>
        <begin position="359"/>
        <end position="379"/>
    </location>
</feature>
<gene>
    <name evidence="2" type="ORF">PG991_001383</name>
</gene>
<sequence length="379" mass="41741">MTWQETHPPSAMLHVVHVLEEPFFCHLKTKRPLLCVRRLTKLRLLPDDYGAFLLILLPNRINASHHPRLRLRGSDPMSLPSGFFRTPPQVLSSASRAKHLIRPAVSSQSYAASSPANSSVIASAPLALSKPVQLPLATVPAPTPPISHHDPSPIWFDSTTIARLSANGGRGGGGVIAGRSSEESPLPQEILAPNISLHLFPSTHPYLPAVSGRVGYIAALWTSPIAWNRVPIIGNLRLEILSERMTTQPLYYSPRRCGAYDEQLVVKWRTAGNNKSGASLAQQGEHNLDHALRGTLSSGSKKEFTGLFIFEFDGEGRIISHTIEHVDQNHNSEWEKGVGAKVVHLADWLLGGIKGRPPQGACPMMIRNDRRDRRDPRLR</sequence>
<keyword evidence="3" id="KW-1185">Reference proteome</keyword>
<name>A0ABR1STP5_9PEZI</name>